<dbReference type="GO" id="GO:0006629">
    <property type="term" value="P:lipid metabolic process"/>
    <property type="evidence" value="ECO:0007669"/>
    <property type="project" value="UniProtKB-KW"/>
</dbReference>
<keyword evidence="5 7" id="KW-0012">Acyltransferase</keyword>
<dbReference type="OrthoDB" id="1113830at2"/>
<protein>
    <submittedName>
        <fullName evidence="7">Lysophospholipid acyltransferase family protein</fullName>
    </submittedName>
</protein>
<dbReference type="InterPro" id="IPR016181">
    <property type="entry name" value="Acyl_CoA_acyltransferase"/>
</dbReference>
<keyword evidence="4" id="KW-0443">Lipid metabolism</keyword>
<evidence type="ECO:0000259" key="6">
    <source>
        <dbReference type="SMART" id="SM00563"/>
    </source>
</evidence>
<proteinExistence type="predicted"/>
<dbReference type="Pfam" id="PF19576">
    <property type="entry name" value="Acyltransf_2"/>
    <property type="match status" value="1"/>
</dbReference>
<evidence type="ECO:0000313" key="8">
    <source>
        <dbReference type="Proteomes" id="UP000321168"/>
    </source>
</evidence>
<dbReference type="CDD" id="cd07986">
    <property type="entry name" value="LPLAT_ACT14924-like"/>
    <property type="match status" value="1"/>
</dbReference>
<dbReference type="Pfam" id="PF13444">
    <property type="entry name" value="Acetyltransf_5"/>
    <property type="match status" value="1"/>
</dbReference>
<dbReference type="AlphaFoldDB" id="A0A5C6V4H8"/>
<dbReference type="SMART" id="SM00563">
    <property type="entry name" value="PlsC"/>
    <property type="match status" value="1"/>
</dbReference>
<keyword evidence="3 7" id="KW-0808">Transferase</keyword>
<evidence type="ECO:0000256" key="2">
    <source>
        <dbReference type="ARBA" id="ARBA00022516"/>
    </source>
</evidence>
<accession>A0A5C6V4H8</accession>
<evidence type="ECO:0000256" key="1">
    <source>
        <dbReference type="ARBA" id="ARBA00005189"/>
    </source>
</evidence>
<comment type="caution">
    <text evidence="7">The sequence shown here is derived from an EMBL/GenBank/DDBJ whole genome shotgun (WGS) entry which is preliminary data.</text>
</comment>
<dbReference type="EMBL" id="VORB01000007">
    <property type="protein sequence ID" value="TXC78375.1"/>
    <property type="molecule type" value="Genomic_DNA"/>
</dbReference>
<name>A0A5C6V4H8_9FLAO</name>
<reference evidence="7 8" key="1">
    <citation type="submission" date="2019-08" db="EMBL/GenBank/DDBJ databases">
        <title>Genome of Luteibaculum oceani JCM 18817.</title>
        <authorList>
            <person name="Bowman J.P."/>
        </authorList>
    </citation>
    <scope>NUCLEOTIDE SEQUENCE [LARGE SCALE GENOMIC DNA]</scope>
    <source>
        <strain evidence="7 8">JCM 18817</strain>
    </source>
</reference>
<gene>
    <name evidence="7" type="ORF">FRX97_08575</name>
</gene>
<dbReference type="InterPro" id="IPR002123">
    <property type="entry name" value="Plipid/glycerol_acylTrfase"/>
</dbReference>
<dbReference type="Proteomes" id="UP000321168">
    <property type="component" value="Unassembled WGS sequence"/>
</dbReference>
<dbReference type="PANTHER" id="PTHR37323:SF1">
    <property type="entry name" value="L-ORNITHINE N(ALPHA)-ACYLTRANSFERASE"/>
    <property type="match status" value="1"/>
</dbReference>
<dbReference type="PANTHER" id="PTHR37323">
    <property type="entry name" value="GCN5-RELATED N-ACETYLTRANSFERASE"/>
    <property type="match status" value="1"/>
</dbReference>
<evidence type="ECO:0000313" key="7">
    <source>
        <dbReference type="EMBL" id="TXC78375.1"/>
    </source>
</evidence>
<evidence type="ECO:0000256" key="3">
    <source>
        <dbReference type="ARBA" id="ARBA00022679"/>
    </source>
</evidence>
<evidence type="ECO:0000256" key="5">
    <source>
        <dbReference type="ARBA" id="ARBA00023315"/>
    </source>
</evidence>
<dbReference type="RefSeq" id="WP_147014797.1">
    <property type="nucleotide sequence ID" value="NZ_VORB01000007.1"/>
</dbReference>
<evidence type="ECO:0000256" key="4">
    <source>
        <dbReference type="ARBA" id="ARBA00023098"/>
    </source>
</evidence>
<feature type="domain" description="Phospholipid/glycerol acyltransferase" evidence="6">
    <location>
        <begin position="80"/>
        <end position="202"/>
    </location>
</feature>
<dbReference type="Gene3D" id="3.40.630.30">
    <property type="match status" value="1"/>
</dbReference>
<organism evidence="7 8">
    <name type="scientific">Luteibaculum oceani</name>
    <dbReference type="NCBI Taxonomy" id="1294296"/>
    <lineage>
        <taxon>Bacteria</taxon>
        <taxon>Pseudomonadati</taxon>
        <taxon>Bacteroidota</taxon>
        <taxon>Flavobacteriia</taxon>
        <taxon>Flavobacteriales</taxon>
        <taxon>Luteibaculaceae</taxon>
        <taxon>Luteibaculum</taxon>
    </lineage>
</organism>
<dbReference type="SUPFAM" id="SSF55729">
    <property type="entry name" value="Acyl-CoA N-acyltransferases (Nat)"/>
    <property type="match status" value="1"/>
</dbReference>
<dbReference type="InterPro" id="IPR052351">
    <property type="entry name" value="Ornithine_N-alpha-AT"/>
</dbReference>
<dbReference type="InterPro" id="IPR045746">
    <property type="entry name" value="ACT14924-like_Acyltransf_dom"/>
</dbReference>
<comment type="pathway">
    <text evidence="1">Lipid metabolism.</text>
</comment>
<sequence length="593" mass="67445">MKDLISQEDVVNVANLHKYRLEIAAKALMKILGLDEINKIYHQAGEKSGIEFIEEVFNALEIQIHVPEKDLANIPANGRFITVGNHPYGALDGLILIYLFCKSRPDFRVMANFLLKEIEPLSSLFFEVNPFEDLKEKSSLTGLKQALGHLQQDRPLGIFPAGEVSAYKTNALKVTDRVWNTGAIKFIMKAEAPVVPVYFSGNNSMLFHLLGIIKPKLRTAALPKEMLKKKGRTIHVRIGKPISLREQRNFPSADLFGRFLRAKTYALGSSLQVKKFYLPKIKFKGIENPVTPEEIIPPVSTELLEKEINALPEENKMVSQMEFDVFIAYSTDIPNVLNEIGRLREETFRSVGEGTNLAIDVDEYDLYYHHLILWDREAKKVAGGYRIGKGNDIISKYGVSGFYTQSLFKMGRKFRPILEKTIELGRSYVTQEYQNKRLPLFLLWKGIMAFLLRNEEYQYILGPVSISNEYSKVSKKLMVAFVKAHYYDHELAKWIKPTKPFNDTIKDSELKALLDSVGSDLKDLDRLIGDIEPINASVPVLLKKYINQNAKIIGFNVDPKFNNALDGLMILNLHDLPEDSIENLKDDINKSMS</sequence>
<keyword evidence="2" id="KW-0444">Lipid biosynthesis</keyword>
<dbReference type="GO" id="GO:0016746">
    <property type="term" value="F:acyltransferase activity"/>
    <property type="evidence" value="ECO:0007669"/>
    <property type="project" value="UniProtKB-KW"/>
</dbReference>
<dbReference type="SUPFAM" id="SSF69593">
    <property type="entry name" value="Glycerol-3-phosphate (1)-acyltransferase"/>
    <property type="match status" value="1"/>
</dbReference>
<keyword evidence="8" id="KW-1185">Reference proteome</keyword>